<evidence type="ECO:0000313" key="13">
    <source>
        <dbReference type="EMBL" id="MBI3631198.1"/>
    </source>
</evidence>
<evidence type="ECO:0000256" key="4">
    <source>
        <dbReference type="ARBA" id="ARBA00022692"/>
    </source>
</evidence>
<evidence type="ECO:0000256" key="5">
    <source>
        <dbReference type="ARBA" id="ARBA00022927"/>
    </source>
</evidence>
<evidence type="ECO:0000259" key="10">
    <source>
        <dbReference type="Pfam" id="PF02355"/>
    </source>
</evidence>
<comment type="caution">
    <text evidence="13">The sequence shown here is derived from an EMBL/GenBank/DDBJ whole genome shotgun (WGS) entry which is preliminary data.</text>
</comment>
<dbReference type="GO" id="GO:0006605">
    <property type="term" value="P:protein targeting"/>
    <property type="evidence" value="ECO:0007669"/>
    <property type="project" value="UniProtKB-UniRule"/>
</dbReference>
<comment type="similarity">
    <text evidence="9">Belongs to the SecD/SecF family. SecD subfamily.</text>
</comment>
<evidence type="ECO:0000256" key="1">
    <source>
        <dbReference type="ARBA" id="ARBA00004651"/>
    </source>
</evidence>
<dbReference type="InterPro" id="IPR022813">
    <property type="entry name" value="SecD/SecF_arch_bac"/>
</dbReference>
<accession>A0A932VRF1</accession>
<dbReference type="EMBL" id="JACQCR010000060">
    <property type="protein sequence ID" value="MBI3631198.1"/>
    <property type="molecule type" value="Genomic_DNA"/>
</dbReference>
<dbReference type="SUPFAM" id="SSF82866">
    <property type="entry name" value="Multidrug efflux transporter AcrB transmembrane domain"/>
    <property type="match status" value="1"/>
</dbReference>
<feature type="transmembrane region" description="Helical" evidence="9">
    <location>
        <begin position="308"/>
        <end position="329"/>
    </location>
</feature>
<dbReference type="HAMAP" id="MF_01463_B">
    <property type="entry name" value="SecD_B"/>
    <property type="match status" value="1"/>
</dbReference>
<comment type="subcellular location">
    <subcellularLocation>
        <location evidence="1 9">Cell membrane</location>
        <topology evidence="1 9">Multi-pass membrane protein</topology>
    </subcellularLocation>
</comment>
<gene>
    <name evidence="9 13" type="primary">secD</name>
    <name evidence="13" type="ORF">HY221_02575</name>
</gene>
<evidence type="ECO:0000256" key="6">
    <source>
        <dbReference type="ARBA" id="ARBA00022989"/>
    </source>
</evidence>
<keyword evidence="5 9" id="KW-0653">Protein transport</keyword>
<dbReference type="InterPro" id="IPR054384">
    <property type="entry name" value="SecDF_P1_head"/>
</dbReference>
<feature type="transmembrane region" description="Helical" evidence="9">
    <location>
        <begin position="282"/>
        <end position="302"/>
    </location>
</feature>
<evidence type="ECO:0000256" key="2">
    <source>
        <dbReference type="ARBA" id="ARBA00022448"/>
    </source>
</evidence>
<feature type="transmembrane region" description="Helical" evidence="9">
    <location>
        <begin position="362"/>
        <end position="382"/>
    </location>
</feature>
<dbReference type="Gene3D" id="3.30.70.3400">
    <property type="match status" value="1"/>
</dbReference>
<dbReference type="GO" id="GO:0043952">
    <property type="term" value="P:protein transport by the Sec complex"/>
    <property type="evidence" value="ECO:0007669"/>
    <property type="project" value="UniProtKB-UniRule"/>
</dbReference>
<feature type="domain" description="SecDF P1 head subdomain" evidence="12">
    <location>
        <begin position="138"/>
        <end position="236"/>
    </location>
</feature>
<keyword evidence="4 9" id="KW-0812">Transmembrane</keyword>
<name>A0A932VRF1_9BACT</name>
<comment type="subunit">
    <text evidence="9">Forms a complex with SecF. Part of the essential Sec protein translocation apparatus which comprises SecA, SecYEG and auxiliary proteins SecDF. Other proteins may also be involved.</text>
</comment>
<dbReference type="GO" id="GO:0015450">
    <property type="term" value="F:protein-transporting ATPase activity"/>
    <property type="evidence" value="ECO:0007669"/>
    <property type="project" value="InterPro"/>
</dbReference>
<evidence type="ECO:0000256" key="8">
    <source>
        <dbReference type="ARBA" id="ARBA00023136"/>
    </source>
</evidence>
<evidence type="ECO:0000259" key="11">
    <source>
        <dbReference type="Pfam" id="PF21760"/>
    </source>
</evidence>
<feature type="transmembrane region" description="Helical" evidence="9">
    <location>
        <begin position="388"/>
        <end position="409"/>
    </location>
</feature>
<keyword evidence="2 9" id="KW-0813">Transport</keyword>
<dbReference type="GO" id="GO:0005886">
    <property type="term" value="C:plasma membrane"/>
    <property type="evidence" value="ECO:0007669"/>
    <property type="project" value="UniProtKB-SubCell"/>
</dbReference>
<dbReference type="NCBIfam" id="TIGR00916">
    <property type="entry name" value="2A0604s01"/>
    <property type="match status" value="1"/>
</dbReference>
<dbReference type="AlphaFoldDB" id="A0A932VRF1"/>
<keyword evidence="3 9" id="KW-1003">Cell membrane</keyword>
<sequence length="428" mass="46571">MFDAPSQTSRLVGARKFLSYFPYRLGLDIQGGTHLVYRADLKDIPVQDAVSSLEALRDVIERRVNLFGVAEPLVQIEHSVGENRLIVELAGVRDVNAAIRLIGATPYLEFREERTAQERVAILDEQKKGQQTGEDADFKPTELTGRYIKRADVDFGRNSFQPQVSLELADQGAKIFADLTARNIGKRLAMYLDGAPISAPVVREAISGGRAQITGNFTPQQASELAGRLNAGALPVPIALVAQQSVEASLGAESLHRSLYAGLIGFLAVAVFMILWYRLPGLLAVLALSLYAAIVLAIFKLIPVTVTVAGIAGFILSIGMAVDANILIFERMKEELRQGRALEGAIREGFGRAWTSIRDSNISSLITSAILYWLGTSVVRGFALTLGIGILVSMFSAVSVSRTLLLAVLNRRSEKMKILFLNGFSLRV</sequence>
<dbReference type="GO" id="GO:0065002">
    <property type="term" value="P:intracellular protein transmembrane transport"/>
    <property type="evidence" value="ECO:0007669"/>
    <property type="project" value="UniProtKB-UniRule"/>
</dbReference>
<feature type="domain" description="Protein export membrane protein SecD/SecF C-terminal" evidence="10">
    <location>
        <begin position="241"/>
        <end position="409"/>
    </location>
</feature>
<dbReference type="InterPro" id="IPR055344">
    <property type="entry name" value="SecD_SecF_C_bact"/>
</dbReference>
<keyword evidence="7 9" id="KW-0811">Translocation</keyword>
<organism evidence="13 14">
    <name type="scientific">Candidatus Sungiibacteriota bacterium</name>
    <dbReference type="NCBI Taxonomy" id="2750080"/>
    <lineage>
        <taxon>Bacteria</taxon>
        <taxon>Candidatus Sungiibacteriota</taxon>
    </lineage>
</organism>
<evidence type="ECO:0000256" key="9">
    <source>
        <dbReference type="HAMAP-Rule" id="MF_01463"/>
    </source>
</evidence>
<evidence type="ECO:0000256" key="3">
    <source>
        <dbReference type="ARBA" id="ARBA00022475"/>
    </source>
</evidence>
<dbReference type="InterPro" id="IPR048631">
    <property type="entry name" value="SecD_1st"/>
</dbReference>
<proteinExistence type="inferred from homology"/>
<dbReference type="InterPro" id="IPR048634">
    <property type="entry name" value="SecD_SecF_C"/>
</dbReference>
<evidence type="ECO:0000259" key="12">
    <source>
        <dbReference type="Pfam" id="PF22599"/>
    </source>
</evidence>
<comment type="caution">
    <text evidence="9">Lacks conserved residue(s) required for the propagation of feature annotation.</text>
</comment>
<dbReference type="FunFam" id="1.20.1640.10:FF:000004">
    <property type="entry name" value="Protein translocase subunit SecD"/>
    <property type="match status" value="1"/>
</dbReference>
<dbReference type="Gene3D" id="1.20.1640.10">
    <property type="entry name" value="Multidrug efflux transporter AcrB transmembrane domain"/>
    <property type="match status" value="1"/>
</dbReference>
<feature type="domain" description="Protein translocase subunit SecDF P1" evidence="11">
    <location>
        <begin position="55"/>
        <end position="113"/>
    </location>
</feature>
<dbReference type="Pfam" id="PF21760">
    <property type="entry name" value="SecD_1st"/>
    <property type="match status" value="1"/>
</dbReference>
<dbReference type="Proteomes" id="UP000753196">
    <property type="component" value="Unassembled WGS sequence"/>
</dbReference>
<evidence type="ECO:0000256" key="7">
    <source>
        <dbReference type="ARBA" id="ARBA00023010"/>
    </source>
</evidence>
<dbReference type="PANTHER" id="PTHR30081">
    <property type="entry name" value="PROTEIN-EXPORT MEMBRANE PROTEIN SEC"/>
    <property type="match status" value="1"/>
</dbReference>
<evidence type="ECO:0000313" key="14">
    <source>
        <dbReference type="Proteomes" id="UP000753196"/>
    </source>
</evidence>
<dbReference type="PANTHER" id="PTHR30081:SF1">
    <property type="entry name" value="PROTEIN TRANSLOCASE SUBUNIT SECD"/>
    <property type="match status" value="1"/>
</dbReference>
<protein>
    <recommendedName>
        <fullName evidence="9">Protein translocase subunit SecD</fullName>
    </recommendedName>
</protein>
<dbReference type="Pfam" id="PF22599">
    <property type="entry name" value="SecDF_P1_head"/>
    <property type="match status" value="1"/>
</dbReference>
<dbReference type="InterPro" id="IPR005791">
    <property type="entry name" value="SecD"/>
</dbReference>
<feature type="transmembrane region" description="Helical" evidence="9">
    <location>
        <begin position="259"/>
        <end position="277"/>
    </location>
</feature>
<dbReference type="Pfam" id="PF02355">
    <property type="entry name" value="SecD_SecF_C"/>
    <property type="match status" value="1"/>
</dbReference>
<dbReference type="Gene3D" id="3.30.1360.200">
    <property type="match status" value="1"/>
</dbReference>
<reference evidence="13" key="1">
    <citation type="submission" date="2020-07" db="EMBL/GenBank/DDBJ databases">
        <title>Huge and variable diversity of episymbiotic CPR bacteria and DPANN archaea in groundwater ecosystems.</title>
        <authorList>
            <person name="He C.Y."/>
            <person name="Keren R."/>
            <person name="Whittaker M."/>
            <person name="Farag I.F."/>
            <person name="Doudna J."/>
            <person name="Cate J.H.D."/>
            <person name="Banfield J.F."/>
        </authorList>
    </citation>
    <scope>NUCLEOTIDE SEQUENCE</scope>
    <source>
        <strain evidence="13">NC_groundwater_973_Pr1_S-0.2um_54_13</strain>
    </source>
</reference>
<keyword evidence="6 9" id="KW-1133">Transmembrane helix</keyword>
<keyword evidence="8 9" id="KW-0472">Membrane</keyword>
<dbReference type="NCBIfam" id="TIGR01129">
    <property type="entry name" value="secD"/>
    <property type="match status" value="1"/>
</dbReference>
<comment type="function">
    <text evidence="9">Part of the Sec protein translocase complex. Interacts with the SecYEG preprotein conducting channel. SecDF uses the proton motive force (PMF) to complete protein translocation after the ATP-dependent function of SecA.</text>
</comment>